<dbReference type="EMBL" id="BMXA01000002">
    <property type="protein sequence ID" value="GHA08105.1"/>
    <property type="molecule type" value="Genomic_DNA"/>
</dbReference>
<feature type="transmembrane region" description="Helical" evidence="1">
    <location>
        <begin position="20"/>
        <end position="39"/>
    </location>
</feature>
<keyword evidence="1" id="KW-0812">Transmembrane</keyword>
<feature type="transmembrane region" description="Helical" evidence="1">
    <location>
        <begin position="162"/>
        <end position="181"/>
    </location>
</feature>
<feature type="transmembrane region" description="Helical" evidence="1">
    <location>
        <begin position="116"/>
        <end position="142"/>
    </location>
</feature>
<sequence>MITKLLALLWREVLEHKNLWRVPLILLGFAILLRMSWMFGNLTTEFSVPSWMESDPTVTSVIDGAMARALDAMNYVVMMAMFIVSVFYTLSCLYNERQDNSILFWRSLPVSDSLTIASKLLVALVAIPLLILITQSLVSIIFLTTKAPTYLTSYFDRSLLALGKVVLWSMVPTISWCLLCSQVAKRNPFLLAFVAPVLLVWVDKLFLNGAVSETLVVNRITGFSTHTMMPLVWGLVFSAVCIGVTITKRSARI</sequence>
<gene>
    <name evidence="2" type="ORF">GCM10008090_17420</name>
</gene>
<evidence type="ECO:0000256" key="1">
    <source>
        <dbReference type="SAM" id="Phobius"/>
    </source>
</evidence>
<name>A0A918RS69_9GAMM</name>
<feature type="transmembrane region" description="Helical" evidence="1">
    <location>
        <begin position="188"/>
        <end position="207"/>
    </location>
</feature>
<reference evidence="2" key="2">
    <citation type="submission" date="2020-09" db="EMBL/GenBank/DDBJ databases">
        <authorList>
            <person name="Sun Q."/>
            <person name="Kim S."/>
        </authorList>
    </citation>
    <scope>NUCLEOTIDE SEQUENCE</scope>
    <source>
        <strain evidence="2">KCTC 12711</strain>
    </source>
</reference>
<feature type="transmembrane region" description="Helical" evidence="1">
    <location>
        <begin position="75"/>
        <end position="95"/>
    </location>
</feature>
<feature type="transmembrane region" description="Helical" evidence="1">
    <location>
        <begin position="227"/>
        <end position="247"/>
    </location>
</feature>
<comment type="caution">
    <text evidence="2">The sequence shown here is derived from an EMBL/GenBank/DDBJ whole genome shotgun (WGS) entry which is preliminary data.</text>
</comment>
<organism evidence="2 3">
    <name type="scientific">Arenicella chitinivorans</name>
    <dbReference type="NCBI Taxonomy" id="1329800"/>
    <lineage>
        <taxon>Bacteria</taxon>
        <taxon>Pseudomonadati</taxon>
        <taxon>Pseudomonadota</taxon>
        <taxon>Gammaproteobacteria</taxon>
        <taxon>Arenicellales</taxon>
        <taxon>Arenicellaceae</taxon>
        <taxon>Arenicella</taxon>
    </lineage>
</organism>
<accession>A0A918RS69</accession>
<proteinExistence type="predicted"/>
<dbReference type="Proteomes" id="UP000614811">
    <property type="component" value="Unassembled WGS sequence"/>
</dbReference>
<reference evidence="2" key="1">
    <citation type="journal article" date="2014" name="Int. J. Syst. Evol. Microbiol.">
        <title>Complete genome sequence of Corynebacterium casei LMG S-19264T (=DSM 44701T), isolated from a smear-ripened cheese.</title>
        <authorList>
            <consortium name="US DOE Joint Genome Institute (JGI-PGF)"/>
            <person name="Walter F."/>
            <person name="Albersmeier A."/>
            <person name="Kalinowski J."/>
            <person name="Ruckert C."/>
        </authorList>
    </citation>
    <scope>NUCLEOTIDE SEQUENCE</scope>
    <source>
        <strain evidence="2">KCTC 12711</strain>
    </source>
</reference>
<keyword evidence="1" id="KW-0472">Membrane</keyword>
<dbReference type="RefSeq" id="WP_189399889.1">
    <property type="nucleotide sequence ID" value="NZ_BMXA01000002.1"/>
</dbReference>
<keyword evidence="1" id="KW-1133">Transmembrane helix</keyword>
<protein>
    <submittedName>
        <fullName evidence="2">ABC transporter permease</fullName>
    </submittedName>
</protein>
<dbReference type="AlphaFoldDB" id="A0A918RS69"/>
<keyword evidence="3" id="KW-1185">Reference proteome</keyword>
<evidence type="ECO:0000313" key="3">
    <source>
        <dbReference type="Proteomes" id="UP000614811"/>
    </source>
</evidence>
<evidence type="ECO:0000313" key="2">
    <source>
        <dbReference type="EMBL" id="GHA08105.1"/>
    </source>
</evidence>